<evidence type="ECO:0000313" key="11">
    <source>
        <dbReference type="Proteomes" id="UP000535589"/>
    </source>
</evidence>
<dbReference type="InterPro" id="IPR027463">
    <property type="entry name" value="AcrB_DN_DC_subdom"/>
</dbReference>
<dbReference type="SUPFAM" id="SSF82693">
    <property type="entry name" value="Multidrug efflux transporter AcrB pore domain, PN1, PN2, PC1 and PC2 subdomains"/>
    <property type="match status" value="3"/>
</dbReference>
<feature type="transmembrane region" description="Helical" evidence="9">
    <location>
        <begin position="333"/>
        <end position="352"/>
    </location>
</feature>
<evidence type="ECO:0000256" key="5">
    <source>
        <dbReference type="ARBA" id="ARBA00022692"/>
    </source>
</evidence>
<dbReference type="Proteomes" id="UP000535589">
    <property type="component" value="Unassembled WGS sequence"/>
</dbReference>
<feature type="transmembrane region" description="Helical" evidence="9">
    <location>
        <begin position="908"/>
        <end position="928"/>
    </location>
</feature>
<feature type="region of interest" description="Disordered" evidence="8">
    <location>
        <begin position="1020"/>
        <end position="1055"/>
    </location>
</feature>
<comment type="caution">
    <text evidence="10">The sequence shown here is derived from an EMBL/GenBank/DDBJ whole genome shotgun (WGS) entry which is preliminary data.</text>
</comment>
<evidence type="ECO:0000256" key="3">
    <source>
        <dbReference type="ARBA" id="ARBA00022475"/>
    </source>
</evidence>
<feature type="transmembrane region" description="Helical" evidence="9">
    <location>
        <begin position="874"/>
        <end position="896"/>
    </location>
</feature>
<dbReference type="EMBL" id="JABAIK010000001">
    <property type="protein sequence ID" value="NLS11429.1"/>
    <property type="molecule type" value="Genomic_DNA"/>
</dbReference>
<dbReference type="SUPFAM" id="SSF82714">
    <property type="entry name" value="Multidrug efflux transporter AcrB TolC docking domain, DN and DC subdomains"/>
    <property type="match status" value="2"/>
</dbReference>
<evidence type="ECO:0000256" key="1">
    <source>
        <dbReference type="ARBA" id="ARBA00004429"/>
    </source>
</evidence>
<dbReference type="SUPFAM" id="SSF82866">
    <property type="entry name" value="Multidrug efflux transporter AcrB transmembrane domain"/>
    <property type="match status" value="2"/>
</dbReference>
<sequence length="1055" mass="112627">MKFTDIFIFRPVMAASLSLLLLLLGLNAMNDLQVRQYPDMTNTVITVATAYPGADAALVEGFITQPLEEALSQVDNLDFMTSSSQLGTSSIVLNMILNTNPEEALANVLSQINSVSNEMPKEALNPSVTSSTGSTTSVMYISFFSDVLNSSQIADYLDRVVNPQISTVNGVSNVTLMGGAPFALRVWPDPEKLGLYDLSTSDLVAVLQSNNYQSAVGQFNSYFTLLNGTIDSQVDTVEGLENLVIKSDGGQVVHLRDVAEVSMSKSNDTTRALANGREAVIIGINATPTANPLDVAKGSRVIFESIHENLPPNIGAELIYDSTLAITDSIDEVIKTIVEAAVIVIVVILLFLGSFRAVVIPIVTIPLSLIGVMFVMQGLDFTLNLLTLLAMVLAIGLVVDDAIVVVENVDRHIKMGTPPFKAAVIATREIAVPVISMTITLAAVYAPIALMGGITGSLFKEFALTLAGSVFISGFVALTLSPMMCSKMLKAHEKPSKFEQIVERTLSGLTKRYQRVLHSVIDHRPVIVVFALIVLASLPVLFSFIPSQLAPNEDQGVVVVFGNAPSNANNDYIQANMELVSKIIGEQPQAAASLALIGVPTSSQGIAFGPLIPWSDRTQSQLEISNTVTAAAKKIPGINAAAYQLPSLPGASGGLPVQFVITSPANFETLYNTGNNILEKAKSSPLFVYTDVDLKYDSGLVQLTIDRDAAGAYGVTMQEIGATLSTMMSGGYINRVNIDGRSYEVIPELIRADRANPHLIENYYVTAQNGAAVPLSSLVSFKVNGSAKTLPHYNQMNSITISAVPAPNVAMGDAVSFFENLAKTDLPQGYTYAFMGESRQFVTEGSALYVTFGLALAIIFLVLASQFESVRDPLVIMCTVPLAISGALIALGWTHVSGETSLNIYSQVGLITLVGLITKHGILMCEVAKEEQINNGATKRDAIIEAATVRLRPILMTTSAMIAGLIPLLYATGAGAVSRYNIGLVIVVGLAVGTLFTLFVLPVMYTYIASQHKLHEGLEDDYGPMVDGPVPSEDTDAAQKTKPSNTPPEDLKPQT</sequence>
<proteinExistence type="predicted"/>
<feature type="transmembrane region" description="Helical" evidence="9">
    <location>
        <begin position="949"/>
        <end position="970"/>
    </location>
</feature>
<dbReference type="Gene3D" id="3.30.70.1440">
    <property type="entry name" value="Multidrug efflux transporter AcrB pore domain"/>
    <property type="match status" value="1"/>
</dbReference>
<dbReference type="Gene3D" id="3.30.70.1320">
    <property type="entry name" value="Multidrug efflux transporter AcrB pore domain like"/>
    <property type="match status" value="1"/>
</dbReference>
<evidence type="ECO:0000256" key="6">
    <source>
        <dbReference type="ARBA" id="ARBA00022989"/>
    </source>
</evidence>
<dbReference type="GO" id="GO:0005886">
    <property type="term" value="C:plasma membrane"/>
    <property type="evidence" value="ECO:0007669"/>
    <property type="project" value="UniProtKB-SubCell"/>
</dbReference>
<evidence type="ECO:0000256" key="8">
    <source>
        <dbReference type="SAM" id="MobiDB-lite"/>
    </source>
</evidence>
<keyword evidence="11" id="KW-1185">Reference proteome</keyword>
<keyword evidence="7 9" id="KW-0472">Membrane</keyword>
<accession>A0A7X8TMT2</accession>
<keyword evidence="2" id="KW-0813">Transport</keyword>
<keyword evidence="5 9" id="KW-0812">Transmembrane</keyword>
<evidence type="ECO:0000256" key="7">
    <source>
        <dbReference type="ARBA" id="ARBA00023136"/>
    </source>
</evidence>
<feature type="transmembrane region" description="Helical" evidence="9">
    <location>
        <begin position="385"/>
        <end position="409"/>
    </location>
</feature>
<organism evidence="10 11">
    <name type="scientific">Vibrio agarilyticus</name>
    <dbReference type="NCBI Taxonomy" id="2726741"/>
    <lineage>
        <taxon>Bacteria</taxon>
        <taxon>Pseudomonadati</taxon>
        <taxon>Pseudomonadota</taxon>
        <taxon>Gammaproteobacteria</taxon>
        <taxon>Vibrionales</taxon>
        <taxon>Vibrionaceae</taxon>
        <taxon>Vibrio</taxon>
    </lineage>
</organism>
<evidence type="ECO:0000256" key="2">
    <source>
        <dbReference type="ARBA" id="ARBA00022448"/>
    </source>
</evidence>
<feature type="transmembrane region" description="Helical" evidence="9">
    <location>
        <begin position="359"/>
        <end position="379"/>
    </location>
</feature>
<protein>
    <submittedName>
        <fullName evidence="10">MMPL family transporter</fullName>
    </submittedName>
</protein>
<evidence type="ECO:0000313" key="10">
    <source>
        <dbReference type="EMBL" id="NLS11429.1"/>
    </source>
</evidence>
<feature type="transmembrane region" description="Helical" evidence="9">
    <location>
        <begin position="982"/>
        <end position="1008"/>
    </location>
</feature>
<keyword evidence="3" id="KW-1003">Cell membrane</keyword>
<dbReference type="Gene3D" id="3.30.70.1430">
    <property type="entry name" value="Multidrug efflux transporter AcrB pore domain"/>
    <property type="match status" value="2"/>
</dbReference>
<reference evidence="10 11" key="1">
    <citation type="submission" date="2020-04" db="EMBL/GenBank/DDBJ databases">
        <title>Vibrio sp. SM6, a novel species isolated from seawater.</title>
        <authorList>
            <person name="Wang X."/>
        </authorList>
    </citation>
    <scope>NUCLEOTIDE SEQUENCE [LARGE SCALE GENOMIC DNA]</scope>
    <source>
        <strain evidence="10 11">SM6</strain>
    </source>
</reference>
<dbReference type="GO" id="GO:0042910">
    <property type="term" value="F:xenobiotic transmembrane transporter activity"/>
    <property type="evidence" value="ECO:0007669"/>
    <property type="project" value="TreeGrafter"/>
</dbReference>
<name>A0A7X8TMT2_9VIBR</name>
<dbReference type="PANTHER" id="PTHR32063">
    <property type="match status" value="1"/>
</dbReference>
<dbReference type="AlphaFoldDB" id="A0A7X8TMT2"/>
<evidence type="ECO:0000256" key="4">
    <source>
        <dbReference type="ARBA" id="ARBA00022519"/>
    </source>
</evidence>
<feature type="transmembrane region" description="Helical" evidence="9">
    <location>
        <begin position="430"/>
        <end position="450"/>
    </location>
</feature>
<feature type="transmembrane region" description="Helical" evidence="9">
    <location>
        <begin position="462"/>
        <end position="480"/>
    </location>
</feature>
<feature type="transmembrane region" description="Helical" evidence="9">
    <location>
        <begin position="525"/>
        <end position="545"/>
    </location>
</feature>
<dbReference type="PRINTS" id="PR00702">
    <property type="entry name" value="ACRIFLAVINRP"/>
</dbReference>
<dbReference type="RefSeq" id="WP_168834533.1">
    <property type="nucleotide sequence ID" value="NZ_JABAIK010000001.1"/>
</dbReference>
<evidence type="ECO:0000256" key="9">
    <source>
        <dbReference type="SAM" id="Phobius"/>
    </source>
</evidence>
<dbReference type="FunFam" id="1.20.1640.10:FF:000001">
    <property type="entry name" value="Efflux pump membrane transporter"/>
    <property type="match status" value="1"/>
</dbReference>
<dbReference type="Pfam" id="PF00873">
    <property type="entry name" value="ACR_tran"/>
    <property type="match status" value="1"/>
</dbReference>
<keyword evidence="6 9" id="KW-1133">Transmembrane helix</keyword>
<feature type="transmembrane region" description="Helical" evidence="9">
    <location>
        <begin position="847"/>
        <end position="867"/>
    </location>
</feature>
<keyword evidence="4" id="KW-0997">Cell inner membrane</keyword>
<gene>
    <name evidence="10" type="ORF">HGP28_00825</name>
</gene>
<comment type="subcellular location">
    <subcellularLocation>
        <location evidence="1">Cell inner membrane</location>
        <topology evidence="1">Multi-pass membrane protein</topology>
    </subcellularLocation>
</comment>
<dbReference type="Gene3D" id="3.30.2090.10">
    <property type="entry name" value="Multidrug efflux transporter AcrB TolC docking domain, DN and DC subdomains"/>
    <property type="match status" value="2"/>
</dbReference>
<dbReference type="PANTHER" id="PTHR32063:SF28">
    <property type="entry name" value="BLR2861 PROTEIN"/>
    <property type="match status" value="1"/>
</dbReference>
<dbReference type="Gene3D" id="1.20.1640.10">
    <property type="entry name" value="Multidrug efflux transporter AcrB transmembrane domain"/>
    <property type="match status" value="2"/>
</dbReference>
<dbReference type="InterPro" id="IPR001036">
    <property type="entry name" value="Acrflvin-R"/>
</dbReference>